<keyword evidence="3" id="KW-1185">Reference proteome</keyword>
<dbReference type="NCBIfam" id="NF006160">
    <property type="entry name" value="PRK08304.1"/>
    <property type="match status" value="1"/>
</dbReference>
<evidence type="ECO:0000256" key="1">
    <source>
        <dbReference type="SAM" id="Phobius"/>
    </source>
</evidence>
<evidence type="ECO:0000313" key="3">
    <source>
        <dbReference type="Proteomes" id="UP000189933"/>
    </source>
</evidence>
<dbReference type="AlphaFoldDB" id="A0A1T4MTJ1"/>
<sequence>MKGKKIGKQTIQFANPPVILATATTAGPMEAKGPLGTYYSLTYPDQLIGQKSWEQAERKMLKDAVELAISHSRLTVMDIEFLLAGDLLNQIITANFAARDLGIPLIGLYGACSTMALGLALGAMIIDGGFARHLVVAASSHYDTAERQYRYPTELGTQRPMTAQWTVTGAGAMVLGAVGEGLYITHATIGKVMDLGQDNPNDMGSAMAPAVADTILTHFGDTGRSPADYDLIISGDLASIGKALCERILKEAGFDVTNKYTDAGILVYDPIQDVHAGGSGCGCSAIVWGSWLYQEMLEGRFKRVLLVGSGSLHSPISVQQGETIPGIGHAIAVERL</sequence>
<dbReference type="InterPro" id="IPR016039">
    <property type="entry name" value="Thiolase-like"/>
</dbReference>
<protein>
    <submittedName>
        <fullName evidence="2">Stage V sporulation protein AD</fullName>
    </submittedName>
</protein>
<dbReference type="InterPro" id="IPR010894">
    <property type="entry name" value="SpoVAD"/>
</dbReference>
<dbReference type="RefSeq" id="WP_078664800.1">
    <property type="nucleotide sequence ID" value="NZ_FUXM01000005.1"/>
</dbReference>
<keyword evidence="1" id="KW-0812">Transmembrane</keyword>
<dbReference type="Proteomes" id="UP000189933">
    <property type="component" value="Unassembled WGS sequence"/>
</dbReference>
<dbReference type="InterPro" id="IPR038369">
    <property type="entry name" value="SpoVAD_sf"/>
</dbReference>
<dbReference type="SUPFAM" id="SSF53901">
    <property type="entry name" value="Thiolase-like"/>
    <property type="match status" value="1"/>
</dbReference>
<dbReference type="Gene3D" id="3.40.47.40">
    <property type="entry name" value="Stage V sporulation protein AD"/>
    <property type="match status" value="1"/>
</dbReference>
<feature type="transmembrane region" description="Helical" evidence="1">
    <location>
        <begin position="106"/>
        <end position="126"/>
    </location>
</feature>
<dbReference type="OrthoDB" id="9770068at2"/>
<organism evidence="2 3">
    <name type="scientific">Carboxydocella sporoproducens DSM 16521</name>
    <dbReference type="NCBI Taxonomy" id="1121270"/>
    <lineage>
        <taxon>Bacteria</taxon>
        <taxon>Bacillati</taxon>
        <taxon>Bacillota</taxon>
        <taxon>Clostridia</taxon>
        <taxon>Eubacteriales</taxon>
        <taxon>Clostridiales Family XVI. Incertae Sedis</taxon>
        <taxon>Carboxydocella</taxon>
    </lineage>
</organism>
<proteinExistence type="predicted"/>
<gene>
    <name evidence="2" type="ORF">SAMN02745885_00691</name>
</gene>
<name>A0A1T4MTJ1_9FIRM</name>
<dbReference type="Pfam" id="PF07451">
    <property type="entry name" value="SpoVAD"/>
    <property type="match status" value="1"/>
</dbReference>
<dbReference type="NCBIfam" id="TIGR02845">
    <property type="entry name" value="spore_V_AD"/>
    <property type="match status" value="1"/>
</dbReference>
<keyword evidence="1" id="KW-0472">Membrane</keyword>
<keyword evidence="1" id="KW-1133">Transmembrane helix</keyword>
<reference evidence="3" key="1">
    <citation type="submission" date="2017-02" db="EMBL/GenBank/DDBJ databases">
        <authorList>
            <person name="Varghese N."/>
            <person name="Submissions S."/>
        </authorList>
    </citation>
    <scope>NUCLEOTIDE SEQUENCE [LARGE SCALE GENOMIC DNA]</scope>
    <source>
        <strain evidence="3">DSM 16521</strain>
    </source>
</reference>
<accession>A0A1T4MTJ1</accession>
<evidence type="ECO:0000313" key="2">
    <source>
        <dbReference type="EMBL" id="SJZ69958.1"/>
    </source>
</evidence>
<dbReference type="EMBL" id="FUXM01000005">
    <property type="protein sequence ID" value="SJZ69958.1"/>
    <property type="molecule type" value="Genomic_DNA"/>
</dbReference>
<dbReference type="GO" id="GO:0016746">
    <property type="term" value="F:acyltransferase activity"/>
    <property type="evidence" value="ECO:0007669"/>
    <property type="project" value="InterPro"/>
</dbReference>
<dbReference type="PIRSF" id="PIRSF011570">
    <property type="entry name" value="SpoVAD"/>
    <property type="match status" value="1"/>
</dbReference>